<dbReference type="Proteomes" id="UP000436825">
    <property type="component" value="Unassembled WGS sequence"/>
</dbReference>
<dbReference type="InterPro" id="IPR011990">
    <property type="entry name" value="TPR-like_helical_dom_sf"/>
</dbReference>
<organism evidence="12 15">
    <name type="scientific">Bacteroides thetaiotaomicron</name>
    <dbReference type="NCBI Taxonomy" id="818"/>
    <lineage>
        <taxon>Bacteria</taxon>
        <taxon>Pseudomonadati</taxon>
        <taxon>Bacteroidota</taxon>
        <taxon>Bacteroidia</taxon>
        <taxon>Bacteroidales</taxon>
        <taxon>Bacteroidaceae</taxon>
        <taxon>Bacteroides</taxon>
    </lineage>
</organism>
<comment type="similarity">
    <text evidence="2">Belongs to the SusD family.</text>
</comment>
<evidence type="ECO:0000313" key="16">
    <source>
        <dbReference type="Proteomes" id="UP000436825"/>
    </source>
</evidence>
<evidence type="ECO:0000313" key="12">
    <source>
        <dbReference type="EMBL" id="RHD88348.1"/>
    </source>
</evidence>
<reference evidence="16 17" key="2">
    <citation type="journal article" date="2019" name="Nat. Med.">
        <title>A library of human gut bacterial isolates paired with longitudinal multiomics data enables mechanistic microbiome research.</title>
        <authorList>
            <person name="Poyet M."/>
            <person name="Groussin M."/>
            <person name="Gibbons S.M."/>
            <person name="Avila-Pacheco J."/>
            <person name="Jiang X."/>
            <person name="Kearney S.M."/>
            <person name="Perrotta A.R."/>
            <person name="Berdy B."/>
            <person name="Zhao S."/>
            <person name="Lieberman T.D."/>
            <person name="Swanson P.K."/>
            <person name="Smith M."/>
            <person name="Roesemann S."/>
            <person name="Alexander J.E."/>
            <person name="Rich S.A."/>
            <person name="Livny J."/>
            <person name="Vlamakis H."/>
            <person name="Clish C."/>
            <person name="Bullock K."/>
            <person name="Deik A."/>
            <person name="Scott J."/>
            <person name="Pierce K.A."/>
            <person name="Xavier R.J."/>
            <person name="Alm E.J."/>
        </authorList>
    </citation>
    <scope>NUCLEOTIDE SEQUENCE [LARGE SCALE GENOMIC DNA]</scope>
    <source>
        <strain evidence="11 19">BIOML-A156</strain>
        <strain evidence="10 16">BIOML-A160</strain>
        <strain evidence="9 18">BIOML-A165</strain>
        <strain evidence="8 17">BIOML-A188</strain>
    </source>
</reference>
<feature type="domain" description="RagB/SusD" evidence="6">
    <location>
        <begin position="326"/>
        <end position="477"/>
    </location>
</feature>
<dbReference type="Pfam" id="PF14322">
    <property type="entry name" value="SusD-like_3"/>
    <property type="match status" value="1"/>
</dbReference>
<keyword evidence="4" id="KW-0472">Membrane</keyword>
<dbReference type="Proteomes" id="UP000440614">
    <property type="component" value="Unassembled WGS sequence"/>
</dbReference>
<evidence type="ECO:0000313" key="10">
    <source>
        <dbReference type="EMBL" id="KAB4455361.1"/>
    </source>
</evidence>
<evidence type="ECO:0000256" key="4">
    <source>
        <dbReference type="ARBA" id="ARBA00023136"/>
    </source>
</evidence>
<evidence type="ECO:0000313" key="14">
    <source>
        <dbReference type="Proteomes" id="UP000283616"/>
    </source>
</evidence>
<dbReference type="EMBL" id="WCSY01000002">
    <property type="protein sequence ID" value="KAB4315534.1"/>
    <property type="molecule type" value="Genomic_DNA"/>
</dbReference>
<evidence type="ECO:0000313" key="11">
    <source>
        <dbReference type="EMBL" id="KAB4473018.1"/>
    </source>
</evidence>
<evidence type="ECO:0000313" key="13">
    <source>
        <dbReference type="EMBL" id="RHL58120.1"/>
    </source>
</evidence>
<dbReference type="GO" id="GO:0009279">
    <property type="term" value="C:cell outer membrane"/>
    <property type="evidence" value="ECO:0007669"/>
    <property type="project" value="UniProtKB-SubCell"/>
</dbReference>
<gene>
    <name evidence="13" type="ORF">DW011_13060</name>
    <name evidence="12" type="ORF">DW780_11320</name>
    <name evidence="11" type="ORF">GAN59_13985</name>
    <name evidence="10" type="ORF">GAN75_14090</name>
    <name evidence="9" type="ORF">GAN93_05835</name>
    <name evidence="8" type="ORF">GAO51_02795</name>
</gene>
<evidence type="ECO:0000256" key="2">
    <source>
        <dbReference type="ARBA" id="ARBA00006275"/>
    </source>
</evidence>
<dbReference type="EMBL" id="QROV01000014">
    <property type="protein sequence ID" value="RHL58120.1"/>
    <property type="molecule type" value="Genomic_DNA"/>
</dbReference>
<evidence type="ECO:0000313" key="8">
    <source>
        <dbReference type="EMBL" id="KAB4315534.1"/>
    </source>
</evidence>
<feature type="domain" description="SusD-like N-terminal" evidence="7">
    <location>
        <begin position="91"/>
        <end position="239"/>
    </location>
</feature>
<evidence type="ECO:0000313" key="19">
    <source>
        <dbReference type="Proteomes" id="UP000488521"/>
    </source>
</evidence>
<keyword evidence="5" id="KW-0998">Cell outer membrane</keyword>
<proteinExistence type="inferred from homology"/>
<name>A0A396ECX4_BACT4</name>
<sequence length="490" mass="56852">MMMKKYNLYIILFICTLSSCSDFLEESSQDLMIPRSVKDYKELFFGEVMKTNEKDIPHPYLEYMTDDVKDQCYYGTRPQVISNDFREYVWAYYTWQGNPEVGISNELTPDVAWTVYYHKILMTNIILDQLYTMNGTDMERQDLAGEAYFMRAFSYFMLANLYGKPYHPATANEDLCVPLNKEIGLSDKMMKRATNAAVYAQMEEDINKAIQCFKAIGGEKTIFRPNLPSAYLLASRIALFQEKYDETILYCDSVFKVATQPLYKLQEKKDHYFFSLANKEILLSYGLTSLETHMKEDFRYTGNLVVSDDLLALYSEDDLRLTNYFKNTIGNQTRPTNKQYSVYTPIKWTKNSATVYANALRISEAYLNRAEAFAELGNTNKALADLNELRENRMKPGTPPLAVDEDGIVATVRKERRRELAFEGFRWFDLRRYGCPPLTHTYSSKENEGAGDVFELKEKGSYVLPIPKSERERNTEIEIFDRPNSEPVNN</sequence>
<evidence type="ECO:0000259" key="7">
    <source>
        <dbReference type="Pfam" id="PF14322"/>
    </source>
</evidence>
<dbReference type="Proteomes" id="UP000488521">
    <property type="component" value="Unassembled WGS sequence"/>
</dbReference>
<dbReference type="Proteomes" id="UP000284785">
    <property type="component" value="Unassembled WGS sequence"/>
</dbReference>
<dbReference type="InterPro" id="IPR012944">
    <property type="entry name" value="SusD_RagB_dom"/>
</dbReference>
<evidence type="ECO:0000259" key="6">
    <source>
        <dbReference type="Pfam" id="PF07980"/>
    </source>
</evidence>
<dbReference type="EMBL" id="WCRW01000008">
    <property type="protein sequence ID" value="KAB4455361.1"/>
    <property type="molecule type" value="Genomic_DNA"/>
</dbReference>
<dbReference type="Pfam" id="PF07980">
    <property type="entry name" value="SusD_RagB"/>
    <property type="match status" value="1"/>
</dbReference>
<dbReference type="Proteomes" id="UP000283616">
    <property type="component" value="Unassembled WGS sequence"/>
</dbReference>
<evidence type="ECO:0000256" key="1">
    <source>
        <dbReference type="ARBA" id="ARBA00004442"/>
    </source>
</evidence>
<dbReference type="EMBL" id="WCRS01000009">
    <property type="protein sequence ID" value="KAB4473018.1"/>
    <property type="molecule type" value="Genomic_DNA"/>
</dbReference>
<dbReference type="InterPro" id="IPR033985">
    <property type="entry name" value="SusD-like_N"/>
</dbReference>
<dbReference type="EMBL" id="QSJP01000008">
    <property type="protein sequence ID" value="RHD88348.1"/>
    <property type="molecule type" value="Genomic_DNA"/>
</dbReference>
<evidence type="ECO:0000313" key="18">
    <source>
        <dbReference type="Proteomes" id="UP000460317"/>
    </source>
</evidence>
<evidence type="ECO:0000256" key="3">
    <source>
        <dbReference type="ARBA" id="ARBA00022729"/>
    </source>
</evidence>
<comment type="caution">
    <text evidence="12">The sequence shown here is derived from an EMBL/GenBank/DDBJ whole genome shotgun (WGS) entry which is preliminary data.</text>
</comment>
<evidence type="ECO:0000313" key="9">
    <source>
        <dbReference type="EMBL" id="KAB4454367.1"/>
    </source>
</evidence>
<dbReference type="Proteomes" id="UP000460317">
    <property type="component" value="Unassembled WGS sequence"/>
</dbReference>
<comment type="subcellular location">
    <subcellularLocation>
        <location evidence="1">Cell outer membrane</location>
    </subcellularLocation>
</comment>
<dbReference type="Gene3D" id="1.25.40.390">
    <property type="match status" value="1"/>
</dbReference>
<evidence type="ECO:0000313" key="15">
    <source>
        <dbReference type="Proteomes" id="UP000284785"/>
    </source>
</evidence>
<evidence type="ECO:0000256" key="5">
    <source>
        <dbReference type="ARBA" id="ARBA00023237"/>
    </source>
</evidence>
<keyword evidence="3" id="KW-0732">Signal</keyword>
<dbReference type="AlphaFoldDB" id="A0A396ECX4"/>
<reference evidence="14 15" key="1">
    <citation type="submission" date="2018-08" db="EMBL/GenBank/DDBJ databases">
        <title>A genome reference for cultivated species of the human gut microbiota.</title>
        <authorList>
            <person name="Zou Y."/>
            <person name="Xue W."/>
            <person name="Luo G."/>
        </authorList>
    </citation>
    <scope>NUCLEOTIDE SEQUENCE [LARGE SCALE GENOMIC DNA]</scope>
    <source>
        <strain evidence="13 14">AF37-12</strain>
        <strain evidence="12 15">AM30-26</strain>
    </source>
</reference>
<dbReference type="SUPFAM" id="SSF48452">
    <property type="entry name" value="TPR-like"/>
    <property type="match status" value="1"/>
</dbReference>
<accession>A0A396ECX4</accession>
<protein>
    <submittedName>
        <fullName evidence="12">RagB/SusD family nutrient uptake outer membrane protein</fullName>
    </submittedName>
</protein>
<evidence type="ECO:0000313" key="17">
    <source>
        <dbReference type="Proteomes" id="UP000440614"/>
    </source>
</evidence>
<dbReference type="EMBL" id="WCSB01000003">
    <property type="protein sequence ID" value="KAB4454367.1"/>
    <property type="molecule type" value="Genomic_DNA"/>
</dbReference>
<dbReference type="PROSITE" id="PS51257">
    <property type="entry name" value="PROKAR_LIPOPROTEIN"/>
    <property type="match status" value="1"/>
</dbReference>